<evidence type="ECO:0000313" key="2">
    <source>
        <dbReference type="EMBL" id="KNE56800.1"/>
    </source>
</evidence>
<organism evidence="2 3">
    <name type="scientific">Allomyces macrogynus (strain ATCC 38327)</name>
    <name type="common">Allomyces javanicus var. macrogynus</name>
    <dbReference type="NCBI Taxonomy" id="578462"/>
    <lineage>
        <taxon>Eukaryota</taxon>
        <taxon>Fungi</taxon>
        <taxon>Fungi incertae sedis</taxon>
        <taxon>Blastocladiomycota</taxon>
        <taxon>Blastocladiomycetes</taxon>
        <taxon>Blastocladiales</taxon>
        <taxon>Blastocladiaceae</taxon>
        <taxon>Allomyces</taxon>
    </lineage>
</organism>
<feature type="compositionally biased region" description="Gly residues" evidence="1">
    <location>
        <begin position="128"/>
        <end position="138"/>
    </location>
</feature>
<feature type="region of interest" description="Disordered" evidence="1">
    <location>
        <begin position="1"/>
        <end position="150"/>
    </location>
</feature>
<dbReference type="Pfam" id="PF00612">
    <property type="entry name" value="IQ"/>
    <property type="match status" value="1"/>
</dbReference>
<dbReference type="PROSITE" id="PS50096">
    <property type="entry name" value="IQ"/>
    <property type="match status" value="4"/>
</dbReference>
<evidence type="ECO:0000313" key="3">
    <source>
        <dbReference type="Proteomes" id="UP000054350"/>
    </source>
</evidence>
<dbReference type="Gene3D" id="2.60.120.920">
    <property type="match status" value="1"/>
</dbReference>
<dbReference type="CDD" id="cd23767">
    <property type="entry name" value="IQCD"/>
    <property type="match status" value="2"/>
</dbReference>
<feature type="compositionally biased region" description="Low complexity" evidence="1">
    <location>
        <begin position="139"/>
        <end position="149"/>
    </location>
</feature>
<dbReference type="Gene3D" id="1.20.5.190">
    <property type="match status" value="1"/>
</dbReference>
<name>A0A0L0S313_ALLM3</name>
<protein>
    <submittedName>
        <fullName evidence="2">Uncharacterized protein</fullName>
    </submittedName>
</protein>
<feature type="compositionally biased region" description="Low complexity" evidence="1">
    <location>
        <begin position="778"/>
        <end position="798"/>
    </location>
</feature>
<dbReference type="EMBL" id="GG745330">
    <property type="protein sequence ID" value="KNE56800.1"/>
    <property type="molecule type" value="Genomic_DNA"/>
</dbReference>
<feature type="compositionally biased region" description="Polar residues" evidence="1">
    <location>
        <begin position="368"/>
        <end position="384"/>
    </location>
</feature>
<keyword evidence="3" id="KW-1185">Reference proteome</keyword>
<dbReference type="PANTHER" id="PTHR24216:SF65">
    <property type="entry name" value="PAXILLIN-LIKE PROTEIN 1"/>
    <property type="match status" value="1"/>
</dbReference>
<accession>A0A0L0S313</accession>
<feature type="compositionally biased region" description="Polar residues" evidence="1">
    <location>
        <begin position="757"/>
        <end position="771"/>
    </location>
</feature>
<dbReference type="InterPro" id="IPR043136">
    <property type="entry name" value="B30.2/SPRY_sf"/>
</dbReference>
<proteinExistence type="predicted"/>
<feature type="compositionally biased region" description="Low complexity" evidence="1">
    <location>
        <begin position="22"/>
        <end position="33"/>
    </location>
</feature>
<dbReference type="VEuPathDB" id="FungiDB:AMAG_02576"/>
<dbReference type="eggNOG" id="ENOG502T6YR">
    <property type="taxonomic scope" value="Eukaryota"/>
</dbReference>
<feature type="region of interest" description="Disordered" evidence="1">
    <location>
        <begin position="351"/>
        <end position="388"/>
    </location>
</feature>
<reference evidence="3" key="2">
    <citation type="submission" date="2009-11" db="EMBL/GenBank/DDBJ databases">
        <title>The Genome Sequence of Allomyces macrogynus strain ATCC 38327.</title>
        <authorList>
            <consortium name="The Broad Institute Genome Sequencing Platform"/>
            <person name="Russ C."/>
            <person name="Cuomo C."/>
            <person name="Shea T."/>
            <person name="Young S.K."/>
            <person name="Zeng Q."/>
            <person name="Koehrsen M."/>
            <person name="Haas B."/>
            <person name="Borodovsky M."/>
            <person name="Guigo R."/>
            <person name="Alvarado L."/>
            <person name="Berlin A."/>
            <person name="Borenstein D."/>
            <person name="Chen Z."/>
            <person name="Engels R."/>
            <person name="Freedman E."/>
            <person name="Gellesch M."/>
            <person name="Goldberg J."/>
            <person name="Griggs A."/>
            <person name="Gujja S."/>
            <person name="Heiman D."/>
            <person name="Hepburn T."/>
            <person name="Howarth C."/>
            <person name="Jen D."/>
            <person name="Larson L."/>
            <person name="Lewis B."/>
            <person name="Mehta T."/>
            <person name="Park D."/>
            <person name="Pearson M."/>
            <person name="Roberts A."/>
            <person name="Saif S."/>
            <person name="Shenoy N."/>
            <person name="Sisk P."/>
            <person name="Stolte C."/>
            <person name="Sykes S."/>
            <person name="Walk T."/>
            <person name="White J."/>
            <person name="Yandava C."/>
            <person name="Burger G."/>
            <person name="Gray M.W."/>
            <person name="Holland P.W.H."/>
            <person name="King N."/>
            <person name="Lang F.B.F."/>
            <person name="Roger A.J."/>
            <person name="Ruiz-Trillo I."/>
            <person name="Lander E."/>
            <person name="Nusbaum C."/>
        </authorList>
    </citation>
    <scope>NUCLEOTIDE SEQUENCE [LARGE SCALE GENOMIC DNA]</scope>
    <source>
        <strain evidence="3">ATCC 38327</strain>
    </source>
</reference>
<evidence type="ECO:0000256" key="1">
    <source>
        <dbReference type="SAM" id="MobiDB-lite"/>
    </source>
</evidence>
<dbReference type="SMART" id="SM00015">
    <property type="entry name" value="IQ"/>
    <property type="match status" value="6"/>
</dbReference>
<reference evidence="2 3" key="1">
    <citation type="submission" date="2009-11" db="EMBL/GenBank/DDBJ databases">
        <title>Annotation of Allomyces macrogynus ATCC 38327.</title>
        <authorList>
            <consortium name="The Broad Institute Genome Sequencing Platform"/>
            <person name="Russ C."/>
            <person name="Cuomo C."/>
            <person name="Burger G."/>
            <person name="Gray M.W."/>
            <person name="Holland P.W.H."/>
            <person name="King N."/>
            <person name="Lang F.B.F."/>
            <person name="Roger A.J."/>
            <person name="Ruiz-Trillo I."/>
            <person name="Young S.K."/>
            <person name="Zeng Q."/>
            <person name="Gargeya S."/>
            <person name="Fitzgerald M."/>
            <person name="Haas B."/>
            <person name="Abouelleil A."/>
            <person name="Alvarado L."/>
            <person name="Arachchi H.M."/>
            <person name="Berlin A."/>
            <person name="Chapman S.B."/>
            <person name="Gearin G."/>
            <person name="Goldberg J."/>
            <person name="Griggs A."/>
            <person name="Gujja S."/>
            <person name="Hansen M."/>
            <person name="Heiman D."/>
            <person name="Howarth C."/>
            <person name="Larimer J."/>
            <person name="Lui A."/>
            <person name="MacDonald P.J.P."/>
            <person name="McCowen C."/>
            <person name="Montmayeur A."/>
            <person name="Murphy C."/>
            <person name="Neiman D."/>
            <person name="Pearson M."/>
            <person name="Priest M."/>
            <person name="Roberts A."/>
            <person name="Saif S."/>
            <person name="Shea T."/>
            <person name="Sisk P."/>
            <person name="Stolte C."/>
            <person name="Sykes S."/>
            <person name="Wortman J."/>
            <person name="Nusbaum C."/>
            <person name="Birren B."/>
        </authorList>
    </citation>
    <scope>NUCLEOTIDE SEQUENCE [LARGE SCALE GENOMIC DNA]</scope>
    <source>
        <strain evidence="2 3">ATCC 38327</strain>
    </source>
</reference>
<dbReference type="STRING" id="578462.A0A0L0S313"/>
<sequence>MAAAPPRGRRTALGVAPPPVGPGASSAPASTALVPPINTPARPHPHAPPPPASRTRAPSMSPSKRGSAASKPPPHASSSSSAAQRARRASSIAPTYSLGTPAWDVPPSALDQSGSGSPRRESRMLGASRGGGGSGSSGNSGTSTNNNARLGGLRRMALGVRELGHVRDLGAHVQAHAVYLRKETSLRRVREVQRLKARMDRADDEERMDHFHAEALAAVINQGLRSAMIKARVLAKIGHEQELSQLIQQHRDEFLQAVWARRLATKRELRHLFHQGPAIMLRLGDLISFTASDLLLAVDRARSVALVRDGIAWGLLSQDDVPGVLSRRVFLRAPPSTCPIQVSTSRLAMALADPSSEPASRGPPSPEPQSDTHSPPQSPTQSTARPPGWATVFATRGFTRGLLGSRPVLLNLLHSALRTAQAARASGDTTTSFLHVMARALDLLHPGHHVLADAIAYPLYAQGVLKHALTALGYDACLAAPPNPGLTSPASHYVDDSIMGGPGPAVAVSSAQTAVKVLSQMADAIERQCRVYFEFSVPEGATATAWRVGVAVAPATGAGPSTGTTMSESSPLYPGSDDLSLGLSYDGNVYFMGLPERYVDAGALGGAKSAPSEVIGGMLVTRTFGLVVDLVEGSLSLVREDRVYPPAFGNGAIHFSEVQREQQADMLLNRVLVPVFSMYSHQASGASQEMRVNFGLHPFMNSVSATSLNELMVQPVLTATTSLGSNYINSSTLVDPPASAPFPAAPDVGLLSLSTGSAMGSTVSTDSSSTAPLPRPGAPAGTSATLAPPAPSISTAPSNGTTSIQDEEERVHLALEKTQSRSLATGDDDRSWSQFPPSVYRRSLAATKIQRAWRVFRGRRWRRELLSAQHRAAVLIQRMARRKLRRVRAAKHHAALVIQRNWRVRMYMSVCLMRLKYRQPVAVLHHAARTIQTKFRDWARFRNSPFASRFRKKLEQIDHAARIIARWWRPLYARLLETKAQHAQIQAATTIQRVWRGACLRAVLRPDIRTRLAGLGAAMVRHRHGLMMVHAALVLQAAWRARRMRRVRAEKLRTRHAAATRLQALWKGYWVRSHAHLRFDYGQSVFLTAVCKNLRSAHFIIKMYRPCGIVCPKRER</sequence>
<dbReference type="OrthoDB" id="190375at2759"/>
<dbReference type="OMA" id="KFRDWAR"/>
<gene>
    <name evidence="2" type="ORF">AMAG_02576</name>
</gene>
<dbReference type="Proteomes" id="UP000054350">
    <property type="component" value="Unassembled WGS sequence"/>
</dbReference>
<feature type="region of interest" description="Disordered" evidence="1">
    <location>
        <begin position="757"/>
        <end position="807"/>
    </location>
</feature>
<feature type="compositionally biased region" description="Low complexity" evidence="1">
    <location>
        <begin position="53"/>
        <end position="94"/>
    </location>
</feature>
<dbReference type="AlphaFoldDB" id="A0A0L0S313"/>
<dbReference type="InterPro" id="IPR000048">
    <property type="entry name" value="IQ_motif_EF-hand-BS"/>
</dbReference>
<dbReference type="PANTHER" id="PTHR24216">
    <property type="entry name" value="PAXILLIN-RELATED"/>
    <property type="match status" value="1"/>
</dbReference>